<gene>
    <name evidence="1" type="ordered locus">AMED_6154</name>
</gene>
<dbReference type="RefSeq" id="WP_013227943.1">
    <property type="nucleotide sequence ID" value="NC_014318.1"/>
</dbReference>
<dbReference type="eggNOG" id="COG0175">
    <property type="taxonomic scope" value="Bacteria"/>
</dbReference>
<sequence length="296" mass="32527">MRCLSYGGGQQSTALLVLAATGQLDLDAVLFANVGDDSEHPGTLAYVRDIATPWAAEHGLTVTTLNRHRRDGSTETLFGRLIKPGSRSLPIPVRMSNGAPGTRNCTADFKIRVIGKWLKAHGATADTPATVAIGISLEEIHRANTRRVEPHERIVYPLLDLGMRRTECATLIAAQPLSTAMTERARATVADQHPDVRRQLLRTGFTRLPVPPKSSCWFCPFHRLSTWAAMRAEEPDLFARSCALEDVLNERRAVLGKDPVYLTRYGRPLREAVDPGTQLLPFDESDGSCDSGWCTT</sequence>
<dbReference type="KEGG" id="amd:AMED_6154"/>
<name>A0A0H3DB69_AMYMU</name>
<dbReference type="AlphaFoldDB" id="A0A0H3DB69"/>
<dbReference type="GeneID" id="92873818"/>
<protein>
    <recommendedName>
        <fullName evidence="3">Phosphoadenosine phosphosulfate reductase</fullName>
    </recommendedName>
</protein>
<dbReference type="PATRIC" id="fig|749927.5.peg.6400"/>
<dbReference type="EMBL" id="CP002000">
    <property type="protein sequence ID" value="ADJ47891.1"/>
    <property type="molecule type" value="Genomic_DNA"/>
</dbReference>
<dbReference type="HOGENOM" id="CLU_068617_0_0_11"/>
<accession>A0A0H3DB69</accession>
<proteinExistence type="predicted"/>
<evidence type="ECO:0008006" key="3">
    <source>
        <dbReference type="Google" id="ProtNLM"/>
    </source>
</evidence>
<organism evidence="1 2">
    <name type="scientific">Amycolatopsis mediterranei (strain U-32)</name>
    <dbReference type="NCBI Taxonomy" id="749927"/>
    <lineage>
        <taxon>Bacteria</taxon>
        <taxon>Bacillati</taxon>
        <taxon>Actinomycetota</taxon>
        <taxon>Actinomycetes</taxon>
        <taxon>Pseudonocardiales</taxon>
        <taxon>Pseudonocardiaceae</taxon>
        <taxon>Amycolatopsis</taxon>
    </lineage>
</organism>
<dbReference type="Gene3D" id="3.40.50.620">
    <property type="entry name" value="HUPs"/>
    <property type="match status" value="1"/>
</dbReference>
<evidence type="ECO:0000313" key="2">
    <source>
        <dbReference type="Proteomes" id="UP000000328"/>
    </source>
</evidence>
<evidence type="ECO:0000313" key="1">
    <source>
        <dbReference type="EMBL" id="ADJ47891.1"/>
    </source>
</evidence>
<dbReference type="SUPFAM" id="SSF52402">
    <property type="entry name" value="Adenine nucleotide alpha hydrolases-like"/>
    <property type="match status" value="1"/>
</dbReference>
<dbReference type="OrthoDB" id="4519010at2"/>
<dbReference type="Proteomes" id="UP000000328">
    <property type="component" value="Chromosome"/>
</dbReference>
<dbReference type="InterPro" id="IPR014729">
    <property type="entry name" value="Rossmann-like_a/b/a_fold"/>
</dbReference>
<reference evidence="1 2" key="1">
    <citation type="journal article" date="2010" name="Cell Res.">
        <title>Complete genome sequence of the rifamycin SV-producing Amycolatopsis mediterranei U32 revealed its genetic characteristics in phylogeny and metabolism.</title>
        <authorList>
            <person name="Zhao W."/>
            <person name="Zhong Y."/>
            <person name="Yuan H."/>
            <person name="Wang J."/>
            <person name="Zheng H."/>
            <person name="Wang Y."/>
            <person name="Cen X."/>
            <person name="Xu F."/>
            <person name="Bai J."/>
            <person name="Han X."/>
            <person name="Lu G."/>
            <person name="Zhu Y."/>
            <person name="Shao Z."/>
            <person name="Yan H."/>
            <person name="Li C."/>
            <person name="Peng N."/>
            <person name="Zhang Z."/>
            <person name="Zhang Y."/>
            <person name="Lin W."/>
            <person name="Fan Y."/>
            <person name="Qin Z."/>
            <person name="Hu Y."/>
            <person name="Zhu B."/>
            <person name="Wang S."/>
            <person name="Ding X."/>
            <person name="Zhao G.P."/>
        </authorList>
    </citation>
    <scope>NUCLEOTIDE SEQUENCE [LARGE SCALE GENOMIC DNA]</scope>
    <source>
        <strain evidence="2">U-32</strain>
    </source>
</reference>